<proteinExistence type="predicted"/>
<evidence type="ECO:0000313" key="1">
    <source>
        <dbReference type="EMBL" id="MCI4383907.1"/>
    </source>
</evidence>
<accession>A0ACC5WY93</accession>
<organism evidence="1 2">
    <name type="scientific">Pangasianodon gigas</name>
    <name type="common">Mekong giant catfish</name>
    <name type="synonym">Pangasius gigas</name>
    <dbReference type="NCBI Taxonomy" id="30993"/>
    <lineage>
        <taxon>Eukaryota</taxon>
        <taxon>Metazoa</taxon>
        <taxon>Chordata</taxon>
        <taxon>Craniata</taxon>
        <taxon>Vertebrata</taxon>
        <taxon>Euteleostomi</taxon>
        <taxon>Actinopterygii</taxon>
        <taxon>Neopterygii</taxon>
        <taxon>Teleostei</taxon>
        <taxon>Ostariophysi</taxon>
        <taxon>Siluriformes</taxon>
        <taxon>Pangasiidae</taxon>
        <taxon>Pangasianodon</taxon>
    </lineage>
</organism>
<comment type="caution">
    <text evidence="1">The sequence shown here is derived from an EMBL/GenBank/DDBJ whole genome shotgun (WGS) entry which is preliminary data.</text>
</comment>
<evidence type="ECO:0000313" key="2">
    <source>
        <dbReference type="Proteomes" id="UP000829447"/>
    </source>
</evidence>
<keyword evidence="2" id="KW-1185">Reference proteome</keyword>
<sequence length="170" mass="19026">MELPLLLCLQVALLFMSGVANAEDSTTSMFPVDSSAEKCTFPNSTSICLIPLQTPFMHDGDMQKTAYVNYYGVLAFDQPVDNNLSPSLEGYRNIFFPFSPYFSLDGSVTFMQATDGPLVTLATKEINAMFPEYPSFVATWVLVITWQNMVVSNLDDIFCKPIDVWQDEEV</sequence>
<reference evidence="1 2" key="1">
    <citation type="journal article" date="2022" name="bioRxiv">
        <title>An ancient truncated duplication of the anti-Mullerian hormone receptor type 2 gene is a potential conserved master sex determinant in the Pangasiidae catfish family.</title>
        <authorList>
            <person name="Wen M."/>
            <person name="Pan Q."/>
            <person name="Jouanno E."/>
            <person name="Montfort J."/>
            <person name="Zahm M."/>
            <person name="Cabau C."/>
            <person name="Klopp C."/>
            <person name="Iampietro C."/>
            <person name="Roques C."/>
            <person name="Bouchez O."/>
            <person name="Castinel A."/>
            <person name="Donnadieu C."/>
            <person name="Parrinello H."/>
            <person name="Poncet C."/>
            <person name="Belmonte E."/>
            <person name="Gautier V."/>
            <person name="Avarre J.-C."/>
            <person name="Dugue R."/>
            <person name="Gustiano R."/>
            <person name="Ha T.T.T."/>
            <person name="Campet M."/>
            <person name="Sriphairoj K."/>
            <person name="Ribolli J."/>
            <person name="de Almeida F.L."/>
            <person name="Desvignes T."/>
            <person name="Postlethwait J.H."/>
            <person name="Bucao C.F."/>
            <person name="Robinson-Rechavi M."/>
            <person name="Bobe J."/>
            <person name="Herpin A."/>
            <person name="Guiguen Y."/>
        </authorList>
    </citation>
    <scope>NUCLEOTIDE SEQUENCE [LARGE SCALE GENOMIC DNA]</scope>
    <source>
        <strain evidence="1">YG-Dec2019</strain>
    </source>
</reference>
<dbReference type="EMBL" id="CM040465">
    <property type="protein sequence ID" value="MCI4383907.1"/>
    <property type="molecule type" value="Genomic_DNA"/>
</dbReference>
<name>A0ACC5WY93_PANGG</name>
<dbReference type="Proteomes" id="UP000829447">
    <property type="component" value="Linkage Group LG12"/>
</dbReference>
<gene>
    <name evidence="1" type="ORF">PGIGA_G00032070</name>
</gene>
<protein>
    <submittedName>
        <fullName evidence="1">Uncharacterized protein</fullName>
    </submittedName>
</protein>